<comment type="caution">
    <text evidence="3">The sequence shown here is derived from an EMBL/GenBank/DDBJ whole genome shotgun (WGS) entry which is preliminary data.</text>
</comment>
<dbReference type="AlphaFoldDB" id="A0A2V1HT05"/>
<dbReference type="Gene3D" id="1.20.1260.10">
    <property type="match status" value="1"/>
</dbReference>
<protein>
    <submittedName>
        <fullName evidence="3">DUF305 domain-containing protein</fullName>
    </submittedName>
</protein>
<evidence type="ECO:0000259" key="2">
    <source>
        <dbReference type="Pfam" id="PF03713"/>
    </source>
</evidence>
<dbReference type="InterPro" id="IPR012347">
    <property type="entry name" value="Ferritin-like"/>
</dbReference>
<evidence type="ECO:0000256" key="1">
    <source>
        <dbReference type="SAM" id="SignalP"/>
    </source>
</evidence>
<keyword evidence="4" id="KW-1185">Reference proteome</keyword>
<dbReference type="OrthoDB" id="26872at2"/>
<dbReference type="PANTHER" id="PTHR36933:SF1">
    <property type="entry name" value="SLL0788 PROTEIN"/>
    <property type="match status" value="1"/>
</dbReference>
<dbReference type="PANTHER" id="PTHR36933">
    <property type="entry name" value="SLL0788 PROTEIN"/>
    <property type="match status" value="1"/>
</dbReference>
<evidence type="ECO:0000313" key="3">
    <source>
        <dbReference type="EMBL" id="PVZ93214.1"/>
    </source>
</evidence>
<dbReference type="EMBL" id="QEOP01000006">
    <property type="protein sequence ID" value="PVZ93214.1"/>
    <property type="molecule type" value="Genomic_DNA"/>
</dbReference>
<accession>A0A2V1HT05</accession>
<organism evidence="3 4">
    <name type="scientific">Amnibacterium flavum</name>
    <dbReference type="NCBI Taxonomy" id="2173173"/>
    <lineage>
        <taxon>Bacteria</taxon>
        <taxon>Bacillati</taxon>
        <taxon>Actinomycetota</taxon>
        <taxon>Actinomycetes</taxon>
        <taxon>Micrococcales</taxon>
        <taxon>Microbacteriaceae</taxon>
        <taxon>Amnibacterium</taxon>
    </lineage>
</organism>
<dbReference type="RefSeq" id="WP_116757976.1">
    <property type="nucleotide sequence ID" value="NZ_JBHUEX010000003.1"/>
</dbReference>
<dbReference type="InterPro" id="IPR005183">
    <property type="entry name" value="DUF305_CopM-like"/>
</dbReference>
<dbReference type="PROSITE" id="PS51257">
    <property type="entry name" value="PROKAR_LIPOPROTEIN"/>
    <property type="match status" value="1"/>
</dbReference>
<reference evidence="3 4" key="1">
    <citation type="submission" date="2018-05" db="EMBL/GenBank/DDBJ databases">
        <title>Amnibacterium sp. M8JJ-5, whole genome shotgun sequence.</title>
        <authorList>
            <person name="Tuo L."/>
        </authorList>
    </citation>
    <scope>NUCLEOTIDE SEQUENCE [LARGE SCALE GENOMIC DNA]</scope>
    <source>
        <strain evidence="3 4">M8JJ-5</strain>
    </source>
</reference>
<feature type="signal peptide" evidence="1">
    <location>
        <begin position="1"/>
        <end position="25"/>
    </location>
</feature>
<keyword evidence="1" id="KW-0732">Signal</keyword>
<dbReference type="Proteomes" id="UP000244893">
    <property type="component" value="Unassembled WGS sequence"/>
</dbReference>
<sequence length="201" mass="21025">MKKRTILLATAGLATTLILSGCANGGGAGMAGMDHGGSSSSAPTATSEAGATFNDADTSFAMEMVAHHQGAIEMSDVLLAKEGIDVRVVELAQTIKAAQTPEIETMNSWLEEWGAEGDMSGMDHGGMMMSEEDMAALEAATGTDAARLFLEQMTMHHEGAIDMAQTELDNGQNEDALALAQKIIDDQTAEIATMQDLLTTL</sequence>
<proteinExistence type="predicted"/>
<gene>
    <name evidence="3" type="ORF">DDQ50_16685</name>
</gene>
<evidence type="ECO:0000313" key="4">
    <source>
        <dbReference type="Proteomes" id="UP000244893"/>
    </source>
</evidence>
<dbReference type="Pfam" id="PF03713">
    <property type="entry name" value="DUF305"/>
    <property type="match status" value="1"/>
</dbReference>
<feature type="domain" description="DUF305" evidence="2">
    <location>
        <begin position="57"/>
        <end position="198"/>
    </location>
</feature>
<feature type="chain" id="PRO_5039544521" evidence="1">
    <location>
        <begin position="26"/>
        <end position="201"/>
    </location>
</feature>
<name>A0A2V1HT05_9MICO</name>